<name>A0A1G6LFA4_9BACI</name>
<feature type="transmembrane region" description="Helical" evidence="6">
    <location>
        <begin position="305"/>
        <end position="328"/>
    </location>
</feature>
<evidence type="ECO:0000256" key="1">
    <source>
        <dbReference type="ARBA" id="ARBA00004651"/>
    </source>
</evidence>
<dbReference type="EMBL" id="FMYM01000008">
    <property type="protein sequence ID" value="SDC42102.1"/>
    <property type="molecule type" value="Genomic_DNA"/>
</dbReference>
<keyword evidence="3 6" id="KW-0812">Transmembrane</keyword>
<keyword evidence="6" id="KW-0443">Lipid metabolism</keyword>
<protein>
    <recommendedName>
        <fullName evidence="6">Phosphatidylglycerol lysyltransferase</fullName>
        <ecNumber evidence="6">2.3.2.3</ecNumber>
    </recommendedName>
    <alternativeName>
        <fullName evidence="6">Lysylphosphatidylglycerol synthase</fullName>
    </alternativeName>
</protein>
<dbReference type="NCBIfam" id="TIGR00374">
    <property type="entry name" value="flippase-like domain"/>
    <property type="match status" value="1"/>
</dbReference>
<feature type="transmembrane region" description="Helical" evidence="6">
    <location>
        <begin position="229"/>
        <end position="252"/>
    </location>
</feature>
<evidence type="ECO:0000256" key="4">
    <source>
        <dbReference type="ARBA" id="ARBA00022989"/>
    </source>
</evidence>
<keyword evidence="6" id="KW-0046">Antibiotic resistance</keyword>
<keyword evidence="5 6" id="KW-0472">Membrane</keyword>
<dbReference type="Proteomes" id="UP000242662">
    <property type="component" value="Unassembled WGS sequence"/>
</dbReference>
<evidence type="ECO:0000256" key="3">
    <source>
        <dbReference type="ARBA" id="ARBA00022692"/>
    </source>
</evidence>
<comment type="subcellular location">
    <subcellularLocation>
        <location evidence="1 6">Cell membrane</location>
        <topology evidence="1 6">Multi-pass membrane protein</topology>
    </subcellularLocation>
</comment>
<dbReference type="PANTHER" id="PTHR37693">
    <property type="entry name" value="PHOSPHATIDYLGLYCEROL LYSYLTRANSFERASE"/>
    <property type="match status" value="1"/>
</dbReference>
<dbReference type="EC" id="2.3.2.3" evidence="6"/>
<evidence type="ECO:0000313" key="8">
    <source>
        <dbReference type="Proteomes" id="UP000242662"/>
    </source>
</evidence>
<feature type="transmembrane region" description="Helical" evidence="6">
    <location>
        <begin position="46"/>
        <end position="68"/>
    </location>
</feature>
<dbReference type="InterPro" id="IPR022791">
    <property type="entry name" value="L-PG_synthase/AglD"/>
</dbReference>
<comment type="catalytic activity">
    <reaction evidence="6">
        <text>L-lysyl-tRNA(Lys) + a 1,2-diacyl-sn-glycero-3-phospho-(1'-sn-glycerol) = a 1,2-diacyl-sn-glycero-3-phospho-1'-(3'-O-L-lysyl)-sn-glycerol + tRNA(Lys)</text>
        <dbReference type="Rhea" id="RHEA:10668"/>
        <dbReference type="Rhea" id="RHEA-COMP:9696"/>
        <dbReference type="Rhea" id="RHEA-COMP:9697"/>
        <dbReference type="ChEBI" id="CHEBI:64716"/>
        <dbReference type="ChEBI" id="CHEBI:75792"/>
        <dbReference type="ChEBI" id="CHEBI:78442"/>
        <dbReference type="ChEBI" id="CHEBI:78529"/>
        <dbReference type="EC" id="2.3.2.3"/>
    </reaction>
</comment>
<sequence length="348" mass="39598">MNNDRKLFLQLSFFLLIGGGCALFLFRNIDMSLLKTGFFKANLWWLLLAFLLFVLTWVLEAMVLAFMAKANRAQLSFSDYFQTTMLGLLFNQITPLASGGQPAQLYLLTKKGVEGGRASSILMIKFIVFQVVLVLAFGSILFAGYDVLAGALPKMKGLVLIGFVIHLCIIVFLFIVALNQRLAMFLVRLILRPIRLFNREKEARWRASLAISVTQFHQESHRLLKDKWLLFRSSVVTLIQILILFSIPYFIFQAFSVQQLTLFVSSIYHAFIMIFSTVVPTPGGSGAAEYTFKEMFHPYMGPETLLLSMLFWRLFTAYTAVIVGLFYSMRMTNKPKLKQGAPIRGEKK</sequence>
<dbReference type="STRING" id="1464122.SAMN05421737_108113"/>
<keyword evidence="8" id="KW-1185">Reference proteome</keyword>
<accession>A0A1G6LFA4</accession>
<keyword evidence="6" id="KW-0808">Transferase</keyword>
<organism evidence="7 8">
    <name type="scientific">Shouchella lonarensis</name>
    <dbReference type="NCBI Taxonomy" id="1464122"/>
    <lineage>
        <taxon>Bacteria</taxon>
        <taxon>Bacillati</taxon>
        <taxon>Bacillota</taxon>
        <taxon>Bacilli</taxon>
        <taxon>Bacillales</taxon>
        <taxon>Bacillaceae</taxon>
        <taxon>Shouchella</taxon>
    </lineage>
</organism>
<feature type="transmembrane region" description="Helical" evidence="6">
    <location>
        <begin position="157"/>
        <end position="178"/>
    </location>
</feature>
<dbReference type="GO" id="GO:0046677">
    <property type="term" value="P:response to antibiotic"/>
    <property type="evidence" value="ECO:0007669"/>
    <property type="project" value="UniProtKB-KW"/>
</dbReference>
<dbReference type="GO" id="GO:0006629">
    <property type="term" value="P:lipid metabolic process"/>
    <property type="evidence" value="ECO:0007669"/>
    <property type="project" value="UniProtKB-KW"/>
</dbReference>
<dbReference type="PROSITE" id="PS51257">
    <property type="entry name" value="PROKAR_LIPOPROTEIN"/>
    <property type="match status" value="1"/>
</dbReference>
<gene>
    <name evidence="6" type="primary">mprF</name>
    <name evidence="7" type="ORF">SAMN05421737_108113</name>
</gene>
<dbReference type="GO" id="GO:0005886">
    <property type="term" value="C:plasma membrane"/>
    <property type="evidence" value="ECO:0007669"/>
    <property type="project" value="UniProtKB-SubCell"/>
</dbReference>
<evidence type="ECO:0000256" key="5">
    <source>
        <dbReference type="ARBA" id="ARBA00023136"/>
    </source>
</evidence>
<reference evidence="8" key="1">
    <citation type="submission" date="2016-09" db="EMBL/GenBank/DDBJ databases">
        <authorList>
            <person name="Varghese N."/>
            <person name="Submissions S."/>
        </authorList>
    </citation>
    <scope>NUCLEOTIDE SEQUENCE [LARGE SCALE GENOMIC DNA]</scope>
    <source>
        <strain evidence="8">25nlg</strain>
    </source>
</reference>
<evidence type="ECO:0000313" key="7">
    <source>
        <dbReference type="EMBL" id="SDC42102.1"/>
    </source>
</evidence>
<evidence type="ECO:0000256" key="2">
    <source>
        <dbReference type="ARBA" id="ARBA00022475"/>
    </source>
</evidence>
<comment type="function">
    <text evidence="6">Catalyzes the transfer of a lysyl group from L-lysyl-tRNA(Lys) to membrane-bound phosphatidylglycerol (PG), which produces lysylphosphatidylglycerol (LPG), a major component of the bacterial membrane with a positive net charge. LPG synthesis contributes to bacterial virulence as it is involved in the resistance mechanism against cationic antimicrobial peptides (CAMP) produces by the host's immune system (defensins, cathelicidins) and by the competing microorganisms.</text>
</comment>
<dbReference type="Pfam" id="PF03706">
    <property type="entry name" value="LPG_synthase_TM"/>
    <property type="match status" value="1"/>
</dbReference>
<dbReference type="OrthoDB" id="9810654at2"/>
<comment type="similarity">
    <text evidence="6">Belongs to the LPG synthase family.</text>
</comment>
<feature type="transmembrane region" description="Helical" evidence="6">
    <location>
        <begin position="126"/>
        <end position="145"/>
    </location>
</feature>
<dbReference type="RefSeq" id="WP_090776118.1">
    <property type="nucleotide sequence ID" value="NZ_FMYM01000008.1"/>
</dbReference>
<dbReference type="GO" id="GO:0050071">
    <property type="term" value="F:phosphatidylglycerol lysyltransferase activity"/>
    <property type="evidence" value="ECO:0007669"/>
    <property type="project" value="UniProtKB-EC"/>
</dbReference>
<dbReference type="AlphaFoldDB" id="A0A1G6LFA4"/>
<evidence type="ECO:0000256" key="6">
    <source>
        <dbReference type="RuleBase" id="RU363042"/>
    </source>
</evidence>
<keyword evidence="4 6" id="KW-1133">Transmembrane helix</keyword>
<keyword evidence="2" id="KW-1003">Cell membrane</keyword>
<feature type="transmembrane region" description="Helical" evidence="6">
    <location>
        <begin position="7"/>
        <end position="26"/>
    </location>
</feature>
<proteinExistence type="inferred from homology"/>
<dbReference type="PANTHER" id="PTHR37693:SF1">
    <property type="entry name" value="INTEGRAL MEMBRANE PROTEIN"/>
    <property type="match status" value="1"/>
</dbReference>